<evidence type="ECO:0000256" key="3">
    <source>
        <dbReference type="ARBA" id="ARBA00022692"/>
    </source>
</evidence>
<dbReference type="PANTHER" id="PTHR30482">
    <property type="entry name" value="HIGH-AFFINITY BRANCHED-CHAIN AMINO ACID TRANSPORT SYSTEM PERMEASE"/>
    <property type="match status" value="1"/>
</dbReference>
<evidence type="ECO:0000256" key="1">
    <source>
        <dbReference type="ARBA" id="ARBA00004651"/>
    </source>
</evidence>
<keyword evidence="2" id="KW-1003">Cell membrane</keyword>
<dbReference type="GO" id="GO:0005886">
    <property type="term" value="C:plasma membrane"/>
    <property type="evidence" value="ECO:0007669"/>
    <property type="project" value="UniProtKB-SubCell"/>
</dbReference>
<organism evidence="7 8">
    <name type="scientific">Bradyrhizobium brasilense</name>
    <dbReference type="NCBI Taxonomy" id="1419277"/>
    <lineage>
        <taxon>Bacteria</taxon>
        <taxon>Pseudomonadati</taxon>
        <taxon>Pseudomonadota</taxon>
        <taxon>Alphaproteobacteria</taxon>
        <taxon>Hyphomicrobiales</taxon>
        <taxon>Nitrobacteraceae</taxon>
        <taxon>Bradyrhizobium</taxon>
    </lineage>
</organism>
<dbReference type="RefSeq" id="WP_092090321.1">
    <property type="nucleotide sequence ID" value="NZ_FMZW01000077.1"/>
</dbReference>
<dbReference type="Proteomes" id="UP000199245">
    <property type="component" value="Unassembled WGS sequence"/>
</dbReference>
<feature type="transmembrane region" description="Helical" evidence="6">
    <location>
        <begin position="160"/>
        <end position="179"/>
    </location>
</feature>
<keyword evidence="4 6" id="KW-1133">Transmembrane helix</keyword>
<feature type="transmembrane region" description="Helical" evidence="6">
    <location>
        <begin position="81"/>
        <end position="102"/>
    </location>
</feature>
<feature type="transmembrane region" description="Helical" evidence="6">
    <location>
        <begin position="291"/>
        <end position="313"/>
    </location>
</feature>
<feature type="transmembrane region" description="Helical" evidence="6">
    <location>
        <begin position="28"/>
        <end position="46"/>
    </location>
</feature>
<dbReference type="Pfam" id="PF02653">
    <property type="entry name" value="BPD_transp_2"/>
    <property type="match status" value="1"/>
</dbReference>
<feature type="transmembrane region" description="Helical" evidence="6">
    <location>
        <begin position="249"/>
        <end position="271"/>
    </location>
</feature>
<keyword evidence="5 6" id="KW-0472">Membrane</keyword>
<evidence type="ECO:0000313" key="7">
    <source>
        <dbReference type="EMBL" id="SDF83200.1"/>
    </source>
</evidence>
<evidence type="ECO:0000256" key="2">
    <source>
        <dbReference type="ARBA" id="ARBA00022475"/>
    </source>
</evidence>
<sequence length="336" mass="36295">MNRQAAGWIIALIALVAVPFVHRDPYHLHVLVLILIWSFAYTSWSIMGRFGLVSLGHGGFMGIGAYVTALLWNHLGVSPWIGIPLSMATAGVLALVVAYPCFRFRITGHYFVLVTLALSGIVLQVITATRDYTGGSLGYTPQRAPSGKGLLALQFDDKTTWYLIALAVWITGLVIWRAIDRSMIRHAMEAISEDEDAAAAAGVNVTAEKLKITLISALMTALSGALYCQYQMFISPDTVSGIAVSLQMVFAAIVGGVYVALGPTVGAVITIVLAEVLRISFGTKAVGWDNLVYGVLLVLFIIFLPKGILGSVIDRIKSPRKPSRSHEQQTVPVARR</sequence>
<protein>
    <submittedName>
        <fullName evidence="7">Amino acid/amide ABC transporter membrane protein 2, HAAT family</fullName>
    </submittedName>
</protein>
<feature type="transmembrane region" description="Helical" evidence="6">
    <location>
        <begin position="58"/>
        <end position="75"/>
    </location>
</feature>
<gene>
    <name evidence="7" type="ORF">SAMN05216337_107713</name>
</gene>
<evidence type="ECO:0000256" key="6">
    <source>
        <dbReference type="SAM" id="Phobius"/>
    </source>
</evidence>
<name>A0A1G7PCL4_9BRAD</name>
<dbReference type="InterPro" id="IPR043428">
    <property type="entry name" value="LivM-like"/>
</dbReference>
<accession>A0A1G7PCL4</accession>
<dbReference type="PANTHER" id="PTHR30482:SF10">
    <property type="entry name" value="HIGH-AFFINITY BRANCHED-CHAIN AMINO ACID TRANSPORT PROTEIN BRAE"/>
    <property type="match status" value="1"/>
</dbReference>
<dbReference type="EMBL" id="FMZW01000077">
    <property type="protein sequence ID" value="SDF83200.1"/>
    <property type="molecule type" value="Genomic_DNA"/>
</dbReference>
<feature type="transmembrane region" description="Helical" evidence="6">
    <location>
        <begin position="109"/>
        <end position="127"/>
    </location>
</feature>
<evidence type="ECO:0000256" key="4">
    <source>
        <dbReference type="ARBA" id="ARBA00022989"/>
    </source>
</evidence>
<evidence type="ECO:0000313" key="8">
    <source>
        <dbReference type="Proteomes" id="UP000199245"/>
    </source>
</evidence>
<dbReference type="GO" id="GO:0015658">
    <property type="term" value="F:branched-chain amino acid transmembrane transporter activity"/>
    <property type="evidence" value="ECO:0007669"/>
    <property type="project" value="InterPro"/>
</dbReference>
<proteinExistence type="predicted"/>
<keyword evidence="3 6" id="KW-0812">Transmembrane</keyword>
<dbReference type="InterPro" id="IPR001851">
    <property type="entry name" value="ABC_transp_permease"/>
</dbReference>
<reference evidence="7 8" key="1">
    <citation type="submission" date="2016-10" db="EMBL/GenBank/DDBJ databases">
        <authorList>
            <person name="de Groot N.N."/>
        </authorList>
    </citation>
    <scope>NUCLEOTIDE SEQUENCE [LARGE SCALE GENOMIC DNA]</scope>
    <source>
        <strain evidence="7 8">R5</strain>
    </source>
</reference>
<feature type="transmembrane region" description="Helical" evidence="6">
    <location>
        <begin position="5"/>
        <end position="22"/>
    </location>
</feature>
<dbReference type="CDD" id="cd06581">
    <property type="entry name" value="TM_PBP1_LivM_like"/>
    <property type="match status" value="1"/>
</dbReference>
<dbReference type="AlphaFoldDB" id="A0A1G7PCL4"/>
<comment type="subcellular location">
    <subcellularLocation>
        <location evidence="1">Cell membrane</location>
        <topology evidence="1">Multi-pass membrane protein</topology>
    </subcellularLocation>
</comment>
<evidence type="ECO:0000256" key="5">
    <source>
        <dbReference type="ARBA" id="ARBA00023136"/>
    </source>
</evidence>